<keyword evidence="7" id="KW-0220">Diaminopimelate biosynthesis</keyword>
<keyword evidence="9 13" id="KW-0456">Lyase</keyword>
<comment type="caution">
    <text evidence="14">The sequence shown here is derived from an EMBL/GenBank/DDBJ whole genome shotgun (WGS) entry which is preliminary data.</text>
</comment>
<dbReference type="EMBL" id="JGWH01000175">
    <property type="protein sequence ID" value="KCV30716.1"/>
    <property type="molecule type" value="Genomic_DNA"/>
</dbReference>
<organism evidence="14 15">
    <name type="scientific">Bordetella bronchiseptica 00-P-2796</name>
    <dbReference type="NCBI Taxonomy" id="1331199"/>
    <lineage>
        <taxon>Bacteria</taxon>
        <taxon>Pseudomonadati</taxon>
        <taxon>Pseudomonadota</taxon>
        <taxon>Betaproteobacteria</taxon>
        <taxon>Burkholderiales</taxon>
        <taxon>Alcaligenaceae</taxon>
        <taxon>Bordetella</taxon>
    </lineage>
</organism>
<dbReference type="Pfam" id="PF00701">
    <property type="entry name" value="DHDPS"/>
    <property type="match status" value="1"/>
</dbReference>
<dbReference type="PANTHER" id="PTHR12128:SF66">
    <property type="entry name" value="4-HYDROXY-2-OXOGLUTARATE ALDOLASE, MITOCHONDRIAL"/>
    <property type="match status" value="1"/>
</dbReference>
<gene>
    <name evidence="14" type="ORF">L490_0436</name>
</gene>
<name>A0ABR4R8T8_BORBO</name>
<comment type="function">
    <text evidence="1">Catalyzes the condensation of (S)-aspartate-beta-semialdehyde [(S)-ASA] and pyruvate to 4-hydroxy-tetrahydrodipicolinate (HTPA).</text>
</comment>
<evidence type="ECO:0000256" key="10">
    <source>
        <dbReference type="ARBA" id="ARBA00023270"/>
    </source>
</evidence>
<evidence type="ECO:0000256" key="6">
    <source>
        <dbReference type="ARBA" id="ARBA00022605"/>
    </source>
</evidence>
<keyword evidence="15" id="KW-1185">Reference proteome</keyword>
<evidence type="ECO:0000256" key="9">
    <source>
        <dbReference type="ARBA" id="ARBA00023239"/>
    </source>
</evidence>
<dbReference type="InterPro" id="IPR005263">
    <property type="entry name" value="DapA"/>
</dbReference>
<evidence type="ECO:0000256" key="4">
    <source>
        <dbReference type="ARBA" id="ARBA00012086"/>
    </source>
</evidence>
<dbReference type="InterPro" id="IPR013785">
    <property type="entry name" value="Aldolase_TIM"/>
</dbReference>
<evidence type="ECO:0000256" key="8">
    <source>
        <dbReference type="ARBA" id="ARBA00023154"/>
    </source>
</evidence>
<keyword evidence="8" id="KW-0457">Lysine biosynthesis</keyword>
<keyword evidence="5" id="KW-0963">Cytoplasm</keyword>
<comment type="similarity">
    <text evidence="3 13">Belongs to the DapA family.</text>
</comment>
<dbReference type="SMART" id="SM01130">
    <property type="entry name" value="DHDPS"/>
    <property type="match status" value="1"/>
</dbReference>
<evidence type="ECO:0000256" key="13">
    <source>
        <dbReference type="PIRNR" id="PIRNR001365"/>
    </source>
</evidence>
<evidence type="ECO:0000256" key="12">
    <source>
        <dbReference type="NCBIfam" id="TIGR00674"/>
    </source>
</evidence>
<evidence type="ECO:0000256" key="7">
    <source>
        <dbReference type="ARBA" id="ARBA00022915"/>
    </source>
</evidence>
<dbReference type="SUPFAM" id="SSF51569">
    <property type="entry name" value="Aldolase"/>
    <property type="match status" value="1"/>
</dbReference>
<comment type="catalytic activity">
    <reaction evidence="11">
        <text>L-aspartate 4-semialdehyde + pyruvate = (2S,4S)-4-hydroxy-2,3,4,5-tetrahydrodipicolinate + H2O + H(+)</text>
        <dbReference type="Rhea" id="RHEA:34171"/>
        <dbReference type="ChEBI" id="CHEBI:15361"/>
        <dbReference type="ChEBI" id="CHEBI:15377"/>
        <dbReference type="ChEBI" id="CHEBI:15378"/>
        <dbReference type="ChEBI" id="CHEBI:67139"/>
        <dbReference type="ChEBI" id="CHEBI:537519"/>
        <dbReference type="EC" id="4.3.3.7"/>
    </reaction>
</comment>
<evidence type="ECO:0000313" key="14">
    <source>
        <dbReference type="EMBL" id="KCV30716.1"/>
    </source>
</evidence>
<protein>
    <recommendedName>
        <fullName evidence="4 12">4-hydroxy-tetrahydrodipicolinate synthase</fullName>
        <ecNumber evidence="4 12">4.3.3.7</ecNumber>
    </recommendedName>
</protein>
<proteinExistence type="inferred from homology"/>
<evidence type="ECO:0000256" key="5">
    <source>
        <dbReference type="ARBA" id="ARBA00022490"/>
    </source>
</evidence>
<keyword evidence="6" id="KW-0028">Amino-acid biosynthesis</keyword>
<comment type="pathway">
    <text evidence="2">Amino-acid biosynthesis; L-lysine biosynthesis via DAP pathway; (S)-tetrahydrodipicolinate from L-aspartate: step 3/4.</text>
</comment>
<dbReference type="PIRSF" id="PIRSF001365">
    <property type="entry name" value="DHDPS"/>
    <property type="match status" value="1"/>
</dbReference>
<reference evidence="14 15" key="1">
    <citation type="submission" date="2014-03" db="EMBL/GenBank/DDBJ databases">
        <title>Genome sequence of Bordetella bronchiseptica.</title>
        <authorList>
            <person name="Harvill E."/>
            <person name="Goodfield L.L."/>
            <person name="Ivanov Y.V."/>
            <person name="Meyer J.A."/>
            <person name="Muse S.J."/>
            <person name="Jacobs N."/>
            <person name="Bendor L."/>
            <person name="Smallridge W.E."/>
            <person name="Brinkac L.M."/>
            <person name="Sanka R."/>
            <person name="Kim M."/>
            <person name="Losada L."/>
        </authorList>
    </citation>
    <scope>NUCLEOTIDE SEQUENCE [LARGE SCALE GENOMIC DNA]</scope>
    <source>
        <strain evidence="14 15">00-P-2796</strain>
    </source>
</reference>
<dbReference type="PANTHER" id="PTHR12128">
    <property type="entry name" value="DIHYDRODIPICOLINATE SYNTHASE"/>
    <property type="match status" value="1"/>
</dbReference>
<sequence length="304" mass="32303">MQFIDRWKMLISARTLRGIITATPTPFTREGGVDREVLRSHIEFLIGRGAAGLAPLGGTGEYPALCARERADVVRWTVEAARGRVPVVAGVLATGYEDAVQAGLAAREAGADALMVVTPYYALAGDAGVRAYFERYRAAVDLPIVLYEIPRRTNVELRAETIAAMAGDGTIVGIKYSGSDFAKLTRLIHLAGDTLAVLSGEEPLFPAAVALGAVGGVLAMSNLDPAPWARIQSLVESGEMAQALQLHHRQGALADAVYSEMNPVGLKAALQLKGFAFGEARLPLQPAGPQTLLRLQQAFEALES</sequence>
<accession>A0ABR4R8T8</accession>
<dbReference type="Gene3D" id="3.20.20.70">
    <property type="entry name" value="Aldolase class I"/>
    <property type="match status" value="1"/>
</dbReference>
<evidence type="ECO:0000256" key="11">
    <source>
        <dbReference type="ARBA" id="ARBA00047836"/>
    </source>
</evidence>
<dbReference type="Proteomes" id="UP000025756">
    <property type="component" value="Unassembled WGS sequence"/>
</dbReference>
<evidence type="ECO:0000256" key="1">
    <source>
        <dbReference type="ARBA" id="ARBA00003294"/>
    </source>
</evidence>
<evidence type="ECO:0000313" key="15">
    <source>
        <dbReference type="Proteomes" id="UP000025756"/>
    </source>
</evidence>
<dbReference type="CDD" id="cd00408">
    <property type="entry name" value="DHDPS-like"/>
    <property type="match status" value="1"/>
</dbReference>
<keyword evidence="10" id="KW-0704">Schiff base</keyword>
<dbReference type="InterPro" id="IPR002220">
    <property type="entry name" value="DapA-like"/>
</dbReference>
<dbReference type="NCBIfam" id="TIGR00674">
    <property type="entry name" value="dapA"/>
    <property type="match status" value="1"/>
</dbReference>
<dbReference type="EC" id="4.3.3.7" evidence="4 12"/>
<dbReference type="PRINTS" id="PR00146">
    <property type="entry name" value="DHPICSNTHASE"/>
</dbReference>
<evidence type="ECO:0000256" key="2">
    <source>
        <dbReference type="ARBA" id="ARBA00005120"/>
    </source>
</evidence>
<evidence type="ECO:0000256" key="3">
    <source>
        <dbReference type="ARBA" id="ARBA00007592"/>
    </source>
</evidence>